<keyword evidence="3" id="KW-1185">Reference proteome</keyword>
<evidence type="ECO:0000313" key="2">
    <source>
        <dbReference type="EMBL" id="KAH7947525.1"/>
    </source>
</evidence>
<dbReference type="EMBL" id="JABSTV010001252">
    <property type="protein sequence ID" value="KAH7947525.1"/>
    <property type="molecule type" value="Genomic_DNA"/>
</dbReference>
<gene>
    <name evidence="2" type="ORF">HPB52_012647</name>
</gene>
<feature type="compositionally biased region" description="Low complexity" evidence="1">
    <location>
        <begin position="53"/>
        <end position="65"/>
    </location>
</feature>
<name>A0A9D4PND7_RHISA</name>
<evidence type="ECO:0000256" key="1">
    <source>
        <dbReference type="SAM" id="MobiDB-lite"/>
    </source>
</evidence>
<feature type="compositionally biased region" description="Basic and acidic residues" evidence="1">
    <location>
        <begin position="18"/>
        <end position="35"/>
    </location>
</feature>
<proteinExistence type="predicted"/>
<organism evidence="2 3">
    <name type="scientific">Rhipicephalus sanguineus</name>
    <name type="common">Brown dog tick</name>
    <name type="synonym">Ixodes sanguineus</name>
    <dbReference type="NCBI Taxonomy" id="34632"/>
    <lineage>
        <taxon>Eukaryota</taxon>
        <taxon>Metazoa</taxon>
        <taxon>Ecdysozoa</taxon>
        <taxon>Arthropoda</taxon>
        <taxon>Chelicerata</taxon>
        <taxon>Arachnida</taxon>
        <taxon>Acari</taxon>
        <taxon>Parasitiformes</taxon>
        <taxon>Ixodida</taxon>
        <taxon>Ixodoidea</taxon>
        <taxon>Ixodidae</taxon>
        <taxon>Rhipicephalinae</taxon>
        <taxon>Rhipicephalus</taxon>
        <taxon>Rhipicephalus</taxon>
    </lineage>
</organism>
<accession>A0A9D4PND7</accession>
<feature type="region of interest" description="Disordered" evidence="1">
    <location>
        <begin position="18"/>
        <end position="108"/>
    </location>
</feature>
<evidence type="ECO:0000313" key="3">
    <source>
        <dbReference type="Proteomes" id="UP000821837"/>
    </source>
</evidence>
<dbReference type="AlphaFoldDB" id="A0A9D4PND7"/>
<protein>
    <submittedName>
        <fullName evidence="2">Uncharacterized protein</fullName>
    </submittedName>
</protein>
<comment type="caution">
    <text evidence="2">The sequence shown here is derived from an EMBL/GenBank/DDBJ whole genome shotgun (WGS) entry which is preliminary data.</text>
</comment>
<reference evidence="2" key="1">
    <citation type="journal article" date="2020" name="Cell">
        <title>Large-Scale Comparative Analyses of Tick Genomes Elucidate Their Genetic Diversity and Vector Capacities.</title>
        <authorList>
            <consortium name="Tick Genome and Microbiome Consortium (TIGMIC)"/>
            <person name="Jia N."/>
            <person name="Wang J."/>
            <person name="Shi W."/>
            <person name="Du L."/>
            <person name="Sun Y."/>
            <person name="Zhan W."/>
            <person name="Jiang J.F."/>
            <person name="Wang Q."/>
            <person name="Zhang B."/>
            <person name="Ji P."/>
            <person name="Bell-Sakyi L."/>
            <person name="Cui X.M."/>
            <person name="Yuan T.T."/>
            <person name="Jiang B.G."/>
            <person name="Yang W.F."/>
            <person name="Lam T.T."/>
            <person name="Chang Q.C."/>
            <person name="Ding S.J."/>
            <person name="Wang X.J."/>
            <person name="Zhu J.G."/>
            <person name="Ruan X.D."/>
            <person name="Zhao L."/>
            <person name="Wei J.T."/>
            <person name="Ye R.Z."/>
            <person name="Que T.C."/>
            <person name="Du C.H."/>
            <person name="Zhou Y.H."/>
            <person name="Cheng J.X."/>
            <person name="Dai P.F."/>
            <person name="Guo W.B."/>
            <person name="Han X.H."/>
            <person name="Huang E.J."/>
            <person name="Li L.F."/>
            <person name="Wei W."/>
            <person name="Gao Y.C."/>
            <person name="Liu J.Z."/>
            <person name="Shao H.Z."/>
            <person name="Wang X."/>
            <person name="Wang C.C."/>
            <person name="Yang T.C."/>
            <person name="Huo Q.B."/>
            <person name="Li W."/>
            <person name="Chen H.Y."/>
            <person name="Chen S.E."/>
            <person name="Zhou L.G."/>
            <person name="Ni X.B."/>
            <person name="Tian J.H."/>
            <person name="Sheng Y."/>
            <person name="Liu T."/>
            <person name="Pan Y.S."/>
            <person name="Xia L.Y."/>
            <person name="Li J."/>
            <person name="Zhao F."/>
            <person name="Cao W.C."/>
        </authorList>
    </citation>
    <scope>NUCLEOTIDE SEQUENCE</scope>
    <source>
        <strain evidence="2">Rsan-2018</strain>
    </source>
</reference>
<dbReference type="Proteomes" id="UP000821837">
    <property type="component" value="Chromosome 6"/>
</dbReference>
<reference evidence="2" key="2">
    <citation type="submission" date="2021-09" db="EMBL/GenBank/DDBJ databases">
        <authorList>
            <person name="Jia N."/>
            <person name="Wang J."/>
            <person name="Shi W."/>
            <person name="Du L."/>
            <person name="Sun Y."/>
            <person name="Zhan W."/>
            <person name="Jiang J."/>
            <person name="Wang Q."/>
            <person name="Zhang B."/>
            <person name="Ji P."/>
            <person name="Sakyi L.B."/>
            <person name="Cui X."/>
            <person name="Yuan T."/>
            <person name="Jiang B."/>
            <person name="Yang W."/>
            <person name="Lam T.T.-Y."/>
            <person name="Chang Q."/>
            <person name="Ding S."/>
            <person name="Wang X."/>
            <person name="Zhu J."/>
            <person name="Ruan X."/>
            <person name="Zhao L."/>
            <person name="Wei J."/>
            <person name="Que T."/>
            <person name="Du C."/>
            <person name="Cheng J."/>
            <person name="Dai P."/>
            <person name="Han X."/>
            <person name="Huang E."/>
            <person name="Gao Y."/>
            <person name="Liu J."/>
            <person name="Shao H."/>
            <person name="Ye R."/>
            <person name="Li L."/>
            <person name="Wei W."/>
            <person name="Wang X."/>
            <person name="Wang C."/>
            <person name="Huo Q."/>
            <person name="Li W."/>
            <person name="Guo W."/>
            <person name="Chen H."/>
            <person name="Chen S."/>
            <person name="Zhou L."/>
            <person name="Zhou L."/>
            <person name="Ni X."/>
            <person name="Tian J."/>
            <person name="Zhou Y."/>
            <person name="Sheng Y."/>
            <person name="Liu T."/>
            <person name="Pan Y."/>
            <person name="Xia L."/>
            <person name="Li J."/>
            <person name="Zhao F."/>
            <person name="Cao W."/>
        </authorList>
    </citation>
    <scope>NUCLEOTIDE SEQUENCE</scope>
    <source>
        <strain evidence="2">Rsan-2018</strain>
        <tissue evidence="2">Larvae</tissue>
    </source>
</reference>
<sequence length="229" mass="25248">MEHQVVYLTVQFLTTTDQERRRTSSLEMGDHHPDETAGPSRLPTDGPKMGDRVVAAARCDSSDSSSVEEMESEADFTTFTTRRAPRPSDAQKGAEPAMQEDASDAEWPSLPSGAIRTTTSWAATPKVAEKDRQNFDKTQTTLKNLLNSLRAILCELQTPGAKAAVQILNVLEPLLHSDMYSDTSISSTGNGGESFVVLWIPGNPYHEYGRLYEAFGHLRRSCSLSEVWP</sequence>